<dbReference type="GO" id="GO:0016747">
    <property type="term" value="F:acyltransferase activity, transferring groups other than amino-acyl groups"/>
    <property type="evidence" value="ECO:0007669"/>
    <property type="project" value="InterPro"/>
</dbReference>
<dbReference type="AlphaFoldDB" id="A0A516SK67"/>
<proteinExistence type="predicted"/>
<evidence type="ECO:0000313" key="4">
    <source>
        <dbReference type="EMBL" id="QDQ28546.1"/>
    </source>
</evidence>
<dbReference type="SUPFAM" id="SSF55729">
    <property type="entry name" value="Acyl-CoA N-acyltransferases (Nat)"/>
    <property type="match status" value="1"/>
</dbReference>
<protein>
    <submittedName>
        <fullName evidence="4">GNAT family N-acetyltransferase</fullName>
    </submittedName>
</protein>
<accession>A0A516SK67</accession>
<dbReference type="EMBL" id="CP041730">
    <property type="protein sequence ID" value="QDQ28546.1"/>
    <property type="molecule type" value="Genomic_DNA"/>
</dbReference>
<gene>
    <name evidence="4" type="ORF">FNU76_20540</name>
</gene>
<dbReference type="Gene3D" id="3.40.630.30">
    <property type="match status" value="1"/>
</dbReference>
<dbReference type="RefSeq" id="WP_144279929.1">
    <property type="nucleotide sequence ID" value="NZ_CP041730.1"/>
</dbReference>
<reference evidence="5" key="1">
    <citation type="submission" date="2019-07" db="EMBL/GenBank/DDBJ databases">
        <title>Chitinimonas sp. nov., isolated from Ny-Alesund, arctica soil.</title>
        <authorList>
            <person name="Xu Q."/>
            <person name="Peng F."/>
        </authorList>
    </citation>
    <scope>NUCLEOTIDE SEQUENCE [LARGE SCALE GENOMIC DNA]</scope>
    <source>
        <strain evidence="5">R3-44</strain>
    </source>
</reference>
<evidence type="ECO:0000256" key="2">
    <source>
        <dbReference type="ARBA" id="ARBA00023315"/>
    </source>
</evidence>
<dbReference type="InterPro" id="IPR016181">
    <property type="entry name" value="Acyl_CoA_acyltransferase"/>
</dbReference>
<dbReference type="CDD" id="cd04301">
    <property type="entry name" value="NAT_SF"/>
    <property type="match status" value="1"/>
</dbReference>
<dbReference type="KEGG" id="cari:FNU76_20540"/>
<name>A0A516SK67_9NEIS</name>
<keyword evidence="5" id="KW-1185">Reference proteome</keyword>
<feature type="domain" description="N-acetyltransferase" evidence="3">
    <location>
        <begin position="2"/>
        <end position="156"/>
    </location>
</feature>
<dbReference type="PANTHER" id="PTHR43877">
    <property type="entry name" value="AMINOALKYLPHOSPHONATE N-ACETYLTRANSFERASE-RELATED-RELATED"/>
    <property type="match status" value="1"/>
</dbReference>
<dbReference type="InterPro" id="IPR050832">
    <property type="entry name" value="Bact_Acetyltransf"/>
</dbReference>
<evidence type="ECO:0000256" key="1">
    <source>
        <dbReference type="ARBA" id="ARBA00022679"/>
    </source>
</evidence>
<dbReference type="PROSITE" id="PS51186">
    <property type="entry name" value="GNAT"/>
    <property type="match status" value="1"/>
</dbReference>
<dbReference type="Proteomes" id="UP000317550">
    <property type="component" value="Chromosome"/>
</dbReference>
<keyword evidence="1 4" id="KW-0808">Transferase</keyword>
<dbReference type="InterPro" id="IPR000182">
    <property type="entry name" value="GNAT_dom"/>
</dbReference>
<dbReference type="OrthoDB" id="4119890at2"/>
<evidence type="ECO:0000259" key="3">
    <source>
        <dbReference type="PROSITE" id="PS51186"/>
    </source>
</evidence>
<organism evidence="4 5">
    <name type="scientific">Chitinimonas arctica</name>
    <dbReference type="NCBI Taxonomy" id="2594795"/>
    <lineage>
        <taxon>Bacteria</taxon>
        <taxon>Pseudomonadati</taxon>
        <taxon>Pseudomonadota</taxon>
        <taxon>Betaproteobacteria</taxon>
        <taxon>Neisseriales</taxon>
        <taxon>Chitinibacteraceae</taxon>
        <taxon>Chitinimonas</taxon>
    </lineage>
</organism>
<sequence>MYLIRKAARDDAQAIFTLRNAAIRNESAGHYTTEIIDLWTKGETPSDQFCQWIAARFYIAELDGEVVASGTIDPTDGKIDAIFVCPRHTRKGIGKAMLAFLEKLAGDQGLEVLHLEATLNAASFYRSQGFIGHEVAQFHSPRGFAMDCVPMQKRLKQTTSN</sequence>
<keyword evidence="2" id="KW-0012">Acyltransferase</keyword>
<dbReference type="PANTHER" id="PTHR43877:SF2">
    <property type="entry name" value="AMINOALKYLPHOSPHONATE N-ACETYLTRANSFERASE-RELATED"/>
    <property type="match status" value="1"/>
</dbReference>
<dbReference type="Pfam" id="PF00583">
    <property type="entry name" value="Acetyltransf_1"/>
    <property type="match status" value="1"/>
</dbReference>
<evidence type="ECO:0000313" key="5">
    <source>
        <dbReference type="Proteomes" id="UP000317550"/>
    </source>
</evidence>